<evidence type="ECO:0000313" key="1">
    <source>
        <dbReference type="EMBL" id="CAK9328669.1"/>
    </source>
</evidence>
<gene>
    <name evidence="1" type="ORF">CITCOLO1_LOCUS21092</name>
</gene>
<proteinExistence type="predicted"/>
<keyword evidence="2" id="KW-1185">Reference proteome</keyword>
<evidence type="ECO:0000313" key="2">
    <source>
        <dbReference type="Proteomes" id="UP001642487"/>
    </source>
</evidence>
<protein>
    <submittedName>
        <fullName evidence="1">Uncharacterized protein</fullName>
    </submittedName>
</protein>
<sequence length="87" mass="10299">METWKYQCINVEGWIGLVMRYVEFVKFEVFSGGELFAKGFRWRMGNGNDILIKDDPWIPNEGNFKPSWMIDYVKDKRVSFLIDHDGS</sequence>
<accession>A0ABP0Z7A8</accession>
<dbReference type="EMBL" id="OZ021743">
    <property type="protein sequence ID" value="CAK9328669.1"/>
    <property type="molecule type" value="Genomic_DNA"/>
</dbReference>
<organism evidence="1 2">
    <name type="scientific">Citrullus colocynthis</name>
    <name type="common">colocynth</name>
    <dbReference type="NCBI Taxonomy" id="252529"/>
    <lineage>
        <taxon>Eukaryota</taxon>
        <taxon>Viridiplantae</taxon>
        <taxon>Streptophyta</taxon>
        <taxon>Embryophyta</taxon>
        <taxon>Tracheophyta</taxon>
        <taxon>Spermatophyta</taxon>
        <taxon>Magnoliopsida</taxon>
        <taxon>eudicotyledons</taxon>
        <taxon>Gunneridae</taxon>
        <taxon>Pentapetalae</taxon>
        <taxon>rosids</taxon>
        <taxon>fabids</taxon>
        <taxon>Cucurbitales</taxon>
        <taxon>Cucurbitaceae</taxon>
        <taxon>Benincaseae</taxon>
        <taxon>Citrullus</taxon>
    </lineage>
</organism>
<name>A0ABP0Z7A8_9ROSI</name>
<dbReference type="Proteomes" id="UP001642487">
    <property type="component" value="Chromosome 9"/>
</dbReference>
<reference evidence="1 2" key="1">
    <citation type="submission" date="2024-03" db="EMBL/GenBank/DDBJ databases">
        <authorList>
            <person name="Gkanogiannis A."/>
            <person name="Becerra Lopez-Lavalle L."/>
        </authorList>
    </citation>
    <scope>NUCLEOTIDE SEQUENCE [LARGE SCALE GENOMIC DNA]</scope>
</reference>